<evidence type="ECO:0000256" key="1">
    <source>
        <dbReference type="SAM" id="MobiDB-lite"/>
    </source>
</evidence>
<proteinExistence type="predicted"/>
<protein>
    <submittedName>
        <fullName evidence="2">Uncharacterized protein</fullName>
    </submittedName>
</protein>
<sequence>MACNDQAVFSGSATKVGRRWQLPEEELELRAAMEVGTKRKGEGGTIVYARGQSPSCCHLDLERGRAEGIKKMVVARSRGSHMNEEEQMKQKPQLPSSLPSTLRRAPFAHEDAICHVSIVASCIVRVFIIGLAEDMSLRGSTSLLLPAASSNLRHAVCTYNIYYPPLIRHRCKMAHHQLDPFLS</sequence>
<name>A0A8J8XMA2_ORYSJ</name>
<accession>A0A8J8XMA2</accession>
<evidence type="ECO:0000313" key="2">
    <source>
        <dbReference type="EMBL" id="EEE53558.1"/>
    </source>
</evidence>
<reference evidence="2" key="2">
    <citation type="submission" date="2008-12" db="EMBL/GenBank/DDBJ databases">
        <title>Improved gene annotation of the rice (Oryza sativa) genomes.</title>
        <authorList>
            <person name="Wang J."/>
            <person name="Li R."/>
            <person name="Fan W."/>
            <person name="Huang Q."/>
            <person name="Zhang J."/>
            <person name="Zhou Y."/>
            <person name="Hu Y."/>
            <person name="Zi S."/>
            <person name="Li J."/>
            <person name="Ni P."/>
            <person name="Zheng H."/>
            <person name="Zhang Y."/>
            <person name="Zhao M."/>
            <person name="Hao Q."/>
            <person name="McDermott J."/>
            <person name="Samudrala R."/>
            <person name="Kristiansen K."/>
            <person name="Wong G.K.-S."/>
        </authorList>
    </citation>
    <scope>NUCLEOTIDE SEQUENCE</scope>
</reference>
<organism evidence="2">
    <name type="scientific">Oryza sativa subsp. japonica</name>
    <name type="common">Rice</name>
    <dbReference type="NCBI Taxonomy" id="39947"/>
    <lineage>
        <taxon>Eukaryota</taxon>
        <taxon>Viridiplantae</taxon>
        <taxon>Streptophyta</taxon>
        <taxon>Embryophyta</taxon>
        <taxon>Tracheophyta</taxon>
        <taxon>Spermatophyta</taxon>
        <taxon>Magnoliopsida</taxon>
        <taxon>Liliopsida</taxon>
        <taxon>Poales</taxon>
        <taxon>Poaceae</taxon>
        <taxon>BOP clade</taxon>
        <taxon>Oryzoideae</taxon>
        <taxon>Oryzeae</taxon>
        <taxon>Oryzinae</taxon>
        <taxon>Oryza</taxon>
        <taxon>Oryza sativa</taxon>
    </lineage>
</organism>
<dbReference type="AlphaFoldDB" id="A0A8J8XMA2"/>
<dbReference type="EMBL" id="CM000149">
    <property type="protein sequence ID" value="EEE53558.1"/>
    <property type="molecule type" value="Genomic_DNA"/>
</dbReference>
<reference evidence="2" key="1">
    <citation type="journal article" date="2005" name="PLoS Biol.">
        <title>The genomes of Oryza sativa: a history of duplications.</title>
        <authorList>
            <person name="Yu J."/>
            <person name="Wang J."/>
            <person name="Lin W."/>
            <person name="Li S."/>
            <person name="Li H."/>
            <person name="Zhou J."/>
            <person name="Ni P."/>
            <person name="Dong W."/>
            <person name="Hu S."/>
            <person name="Zeng C."/>
            <person name="Zhang J."/>
            <person name="Zhang Y."/>
            <person name="Li R."/>
            <person name="Xu Z."/>
            <person name="Li S."/>
            <person name="Li X."/>
            <person name="Zheng H."/>
            <person name="Cong L."/>
            <person name="Lin L."/>
            <person name="Yin J."/>
            <person name="Geng J."/>
            <person name="Li G."/>
            <person name="Shi J."/>
            <person name="Liu J."/>
            <person name="Lv H."/>
            <person name="Li J."/>
            <person name="Wang J."/>
            <person name="Deng Y."/>
            <person name="Ran L."/>
            <person name="Shi X."/>
            <person name="Wang X."/>
            <person name="Wu Q."/>
            <person name="Li C."/>
            <person name="Ren X."/>
            <person name="Wang J."/>
            <person name="Wang X."/>
            <person name="Li D."/>
            <person name="Liu D."/>
            <person name="Zhang X."/>
            <person name="Ji Z."/>
            <person name="Zhao W."/>
            <person name="Sun Y."/>
            <person name="Zhang Z."/>
            <person name="Bao J."/>
            <person name="Han Y."/>
            <person name="Dong L."/>
            <person name="Ji J."/>
            <person name="Chen P."/>
            <person name="Wu S."/>
            <person name="Liu J."/>
            <person name="Xiao Y."/>
            <person name="Bu D."/>
            <person name="Tan J."/>
            <person name="Yang L."/>
            <person name="Ye C."/>
            <person name="Zhang J."/>
            <person name="Xu J."/>
            <person name="Zhou Y."/>
            <person name="Yu Y."/>
            <person name="Zhang B."/>
            <person name="Zhuang S."/>
            <person name="Wei H."/>
            <person name="Liu B."/>
            <person name="Lei M."/>
            <person name="Yu H."/>
            <person name="Li Y."/>
            <person name="Xu H."/>
            <person name="Wei S."/>
            <person name="He X."/>
            <person name="Fang L."/>
            <person name="Zhang Z."/>
            <person name="Zhang Y."/>
            <person name="Huang X."/>
            <person name="Su Z."/>
            <person name="Tong W."/>
            <person name="Li J."/>
            <person name="Tong Z."/>
            <person name="Li S."/>
            <person name="Ye J."/>
            <person name="Wang L."/>
            <person name="Fang L."/>
            <person name="Lei T."/>
            <person name="Chen C."/>
            <person name="Chen H."/>
            <person name="Xu Z."/>
            <person name="Li H."/>
            <person name="Huang H."/>
            <person name="Zhang F."/>
            <person name="Xu H."/>
            <person name="Li N."/>
            <person name="Zhao C."/>
            <person name="Li S."/>
            <person name="Dong L."/>
            <person name="Huang Y."/>
            <person name="Li L."/>
            <person name="Xi Y."/>
            <person name="Qi Q."/>
            <person name="Li W."/>
            <person name="Zhang B."/>
            <person name="Hu W."/>
            <person name="Zhang Y."/>
            <person name="Tian X."/>
            <person name="Jiao Y."/>
            <person name="Liang X."/>
            <person name="Jin J."/>
            <person name="Gao L."/>
            <person name="Zheng W."/>
            <person name="Hao B."/>
            <person name="Liu S."/>
            <person name="Wang W."/>
            <person name="Yuan L."/>
            <person name="Cao M."/>
            <person name="McDermott J."/>
            <person name="Samudrala R."/>
            <person name="Wang J."/>
            <person name="Wong G.K."/>
            <person name="Yang H."/>
        </authorList>
    </citation>
    <scope>NUCLEOTIDE SEQUENCE [LARGE SCALE GENOMIC DNA]</scope>
</reference>
<feature type="region of interest" description="Disordered" evidence="1">
    <location>
        <begin position="78"/>
        <end position="100"/>
    </location>
</feature>
<dbReference type="Proteomes" id="UP000007752">
    <property type="component" value="Chromosome 12"/>
</dbReference>
<gene>
    <name evidence="2" type="ORF">OsJ_36779</name>
</gene>